<keyword evidence="8" id="KW-0406">Ion transport</keyword>
<dbReference type="Pfam" id="PF08352">
    <property type="entry name" value="oligo_HPY"/>
    <property type="match status" value="1"/>
</dbReference>
<dbReference type="RefSeq" id="WP_199601355.1">
    <property type="nucleotide sequence ID" value="NZ_JAEHJZ010000036.1"/>
</dbReference>
<dbReference type="GO" id="GO:0005524">
    <property type="term" value="F:ATP binding"/>
    <property type="evidence" value="ECO:0007669"/>
    <property type="project" value="UniProtKB-KW"/>
</dbReference>
<evidence type="ECO:0000256" key="8">
    <source>
        <dbReference type="ARBA" id="ARBA00023065"/>
    </source>
</evidence>
<dbReference type="GO" id="GO:0015833">
    <property type="term" value="P:peptide transport"/>
    <property type="evidence" value="ECO:0007669"/>
    <property type="project" value="InterPro"/>
</dbReference>
<dbReference type="Proteomes" id="UP000662373">
    <property type="component" value="Unassembled WGS sequence"/>
</dbReference>
<dbReference type="GO" id="GO:0005886">
    <property type="term" value="C:plasma membrane"/>
    <property type="evidence" value="ECO:0007669"/>
    <property type="project" value="UniProtKB-SubCell"/>
</dbReference>
<keyword evidence="5" id="KW-0547">Nucleotide-binding</keyword>
<comment type="caution">
    <text evidence="15">The sequence shown here is derived from an EMBL/GenBank/DDBJ whole genome shotgun (WGS) entry which is preliminary data.</text>
</comment>
<dbReference type="PANTHER" id="PTHR43297">
    <property type="entry name" value="OLIGOPEPTIDE TRANSPORT ATP-BINDING PROTEIN APPD"/>
    <property type="match status" value="1"/>
</dbReference>
<dbReference type="CDD" id="cd03257">
    <property type="entry name" value="ABC_NikE_OppD_transporters"/>
    <property type="match status" value="1"/>
</dbReference>
<evidence type="ECO:0000259" key="14">
    <source>
        <dbReference type="PROSITE" id="PS50893"/>
    </source>
</evidence>
<dbReference type="EMBL" id="JAEHJZ010000036">
    <property type="protein sequence ID" value="MBJ7882022.1"/>
    <property type="molecule type" value="Genomic_DNA"/>
</dbReference>
<dbReference type="InterPro" id="IPR027417">
    <property type="entry name" value="P-loop_NTPase"/>
</dbReference>
<evidence type="ECO:0000256" key="2">
    <source>
        <dbReference type="ARBA" id="ARBA00005417"/>
    </source>
</evidence>
<keyword evidence="6 15" id="KW-0067">ATP-binding</keyword>
<dbReference type="GO" id="GO:0016887">
    <property type="term" value="F:ATP hydrolysis activity"/>
    <property type="evidence" value="ECO:0007669"/>
    <property type="project" value="InterPro"/>
</dbReference>
<evidence type="ECO:0000256" key="1">
    <source>
        <dbReference type="ARBA" id="ARBA00004417"/>
    </source>
</evidence>
<evidence type="ECO:0000256" key="9">
    <source>
        <dbReference type="ARBA" id="ARBA00023136"/>
    </source>
</evidence>
<dbReference type="PROSITE" id="PS00211">
    <property type="entry name" value="ABC_TRANSPORTER_1"/>
    <property type="match status" value="1"/>
</dbReference>
<comment type="subunit">
    <text evidence="10">The complex is composed of two ATP-binding proteins (NikD and NikE), two transmembrane proteins (NikB and NikC) and a solute-binding protein (NikA).</text>
</comment>
<dbReference type="PROSITE" id="PS50893">
    <property type="entry name" value="ABC_TRANSPORTER_2"/>
    <property type="match status" value="1"/>
</dbReference>
<dbReference type="InterPro" id="IPR003439">
    <property type="entry name" value="ABC_transporter-like_ATP-bd"/>
</dbReference>
<evidence type="ECO:0000313" key="15">
    <source>
        <dbReference type="EMBL" id="MBJ7882022.1"/>
    </source>
</evidence>
<name>A0A934KMM7_9FLAO</name>
<dbReference type="NCBIfam" id="TIGR01727">
    <property type="entry name" value="oligo_HPY"/>
    <property type="match status" value="1"/>
</dbReference>
<evidence type="ECO:0000256" key="10">
    <source>
        <dbReference type="ARBA" id="ARBA00038669"/>
    </source>
</evidence>
<evidence type="ECO:0000313" key="16">
    <source>
        <dbReference type="Proteomes" id="UP000662373"/>
    </source>
</evidence>
<dbReference type="GO" id="GO:0015413">
    <property type="term" value="F:ABC-type nickel transporter activity"/>
    <property type="evidence" value="ECO:0007669"/>
    <property type="project" value="UniProtKB-EC"/>
</dbReference>
<dbReference type="InterPro" id="IPR017871">
    <property type="entry name" value="ABC_transporter-like_CS"/>
</dbReference>
<evidence type="ECO:0000256" key="12">
    <source>
        <dbReference type="ARBA" id="ARBA00044143"/>
    </source>
</evidence>
<dbReference type="InterPro" id="IPR050388">
    <property type="entry name" value="ABC_Ni/Peptide_Import"/>
</dbReference>
<keyword evidence="4" id="KW-1003">Cell membrane</keyword>
<dbReference type="AlphaFoldDB" id="A0A934KMM7"/>
<evidence type="ECO:0000256" key="3">
    <source>
        <dbReference type="ARBA" id="ARBA00022448"/>
    </source>
</evidence>
<feature type="domain" description="ABC transporter" evidence="14">
    <location>
        <begin position="19"/>
        <end position="261"/>
    </location>
</feature>
<accession>A0A934KMM7</accession>
<evidence type="ECO:0000256" key="4">
    <source>
        <dbReference type="ARBA" id="ARBA00022475"/>
    </source>
</evidence>
<organism evidence="15 16">
    <name type="scientific">Gelidibacter salicanalis</name>
    <dbReference type="NCBI Taxonomy" id="291193"/>
    <lineage>
        <taxon>Bacteria</taxon>
        <taxon>Pseudomonadati</taxon>
        <taxon>Bacteroidota</taxon>
        <taxon>Flavobacteriia</taxon>
        <taxon>Flavobacteriales</taxon>
        <taxon>Flavobacteriaceae</taxon>
        <taxon>Gelidibacter</taxon>
    </lineage>
</organism>
<reference evidence="15 16" key="1">
    <citation type="submission" date="2020-09" db="EMBL/GenBank/DDBJ databases">
        <title>Draft genome of Gelidibacter salicanalis PAMC21136.</title>
        <authorList>
            <person name="Park H."/>
        </authorList>
    </citation>
    <scope>NUCLEOTIDE SEQUENCE [LARGE SCALE GENOMIC DNA]</scope>
    <source>
        <strain evidence="15 16">PAMC21136</strain>
    </source>
</reference>
<keyword evidence="9" id="KW-0472">Membrane</keyword>
<dbReference type="Pfam" id="PF00005">
    <property type="entry name" value="ABC_tran"/>
    <property type="match status" value="1"/>
</dbReference>
<dbReference type="SMART" id="SM00382">
    <property type="entry name" value="AAA"/>
    <property type="match status" value="1"/>
</dbReference>
<evidence type="ECO:0000256" key="6">
    <source>
        <dbReference type="ARBA" id="ARBA00022840"/>
    </source>
</evidence>
<keyword evidence="3" id="KW-0813">Transport</keyword>
<evidence type="ECO:0000256" key="7">
    <source>
        <dbReference type="ARBA" id="ARBA00022967"/>
    </source>
</evidence>
<evidence type="ECO:0000256" key="5">
    <source>
        <dbReference type="ARBA" id="ARBA00022741"/>
    </source>
</evidence>
<dbReference type="SUPFAM" id="SSF52540">
    <property type="entry name" value="P-loop containing nucleoside triphosphate hydrolases"/>
    <property type="match status" value="1"/>
</dbReference>
<proteinExistence type="inferred from homology"/>
<sequence>MEKLKKIPFSETKEMKSLLEVKDFSLSFPQYKKGFRESYIEVIKDFELTIHPGEIVAVVGSSGSGKSLLADSLLGILPENAEIKGKIYFEGVALTAKRQQQIRGKEISLIPQSVMALDPLMKTGQQVQSSIQNKKEKKRIQKEAFQKLGLPKDTHKKYPFELSGGMARRVLIATAMVSEAKLIIADEPTPGLDEQALEETLTHIKQLSENDRGMMFITHDIHAALKIADRIAVFYGGETVEIANNEDFLGKGENLRHPYTKALWRALPENDFKALKGNQPEAGEVFPGCVFEPRCPIATDFCKKNKPKSAMVNNGIVRCFYAES</sequence>
<dbReference type="InterPro" id="IPR003593">
    <property type="entry name" value="AAA+_ATPase"/>
</dbReference>
<keyword evidence="7" id="KW-1278">Translocase</keyword>
<dbReference type="InterPro" id="IPR013563">
    <property type="entry name" value="Oligopep_ABC_C"/>
</dbReference>
<comment type="catalytic activity">
    <reaction evidence="13">
        <text>Ni(2+)(out) + ATP + H2O = Ni(2+)(in) + ADP + phosphate + H(+)</text>
        <dbReference type="Rhea" id="RHEA:15557"/>
        <dbReference type="ChEBI" id="CHEBI:15377"/>
        <dbReference type="ChEBI" id="CHEBI:15378"/>
        <dbReference type="ChEBI" id="CHEBI:30616"/>
        <dbReference type="ChEBI" id="CHEBI:43474"/>
        <dbReference type="ChEBI" id="CHEBI:49786"/>
        <dbReference type="ChEBI" id="CHEBI:456216"/>
        <dbReference type="EC" id="7.2.2.11"/>
    </reaction>
    <physiologicalReaction direction="left-to-right" evidence="13">
        <dbReference type="Rhea" id="RHEA:15558"/>
    </physiologicalReaction>
</comment>
<dbReference type="Gene3D" id="3.40.50.300">
    <property type="entry name" value="P-loop containing nucleotide triphosphate hydrolases"/>
    <property type="match status" value="1"/>
</dbReference>
<dbReference type="EC" id="7.2.2.11" evidence="11"/>
<comment type="subcellular location">
    <subcellularLocation>
        <location evidence="1">Cell inner membrane</location>
        <topology evidence="1">Peripheral membrane protein</topology>
    </subcellularLocation>
</comment>
<comment type="similarity">
    <text evidence="2">Belongs to the ABC transporter superfamily.</text>
</comment>
<evidence type="ECO:0000256" key="13">
    <source>
        <dbReference type="ARBA" id="ARBA00048610"/>
    </source>
</evidence>
<evidence type="ECO:0000256" key="11">
    <source>
        <dbReference type="ARBA" id="ARBA00039098"/>
    </source>
</evidence>
<dbReference type="PANTHER" id="PTHR43297:SF13">
    <property type="entry name" value="NICKEL ABC TRANSPORTER, ATP-BINDING PROTEIN"/>
    <property type="match status" value="1"/>
</dbReference>
<gene>
    <name evidence="15" type="ORF">JEM65_15405</name>
</gene>
<protein>
    <recommendedName>
        <fullName evidence="12">Nickel import system ATP-binding protein NikD</fullName>
        <ecNumber evidence="11">7.2.2.11</ecNumber>
    </recommendedName>
</protein>
<keyword evidence="16" id="KW-1185">Reference proteome</keyword>